<dbReference type="Proteomes" id="UP000199488">
    <property type="component" value="Unassembled WGS sequence"/>
</dbReference>
<dbReference type="InterPro" id="IPR046049">
    <property type="entry name" value="DUF6007"/>
</dbReference>
<gene>
    <name evidence="2" type="ORF">SAMN05421781_0841</name>
</gene>
<evidence type="ECO:0000313" key="3">
    <source>
        <dbReference type="Proteomes" id="UP000199488"/>
    </source>
</evidence>
<reference evidence="2 3" key="1">
    <citation type="submission" date="2016-10" db="EMBL/GenBank/DDBJ databases">
        <authorList>
            <person name="de Groot N.N."/>
        </authorList>
    </citation>
    <scope>NUCLEOTIDE SEQUENCE [LARGE SCALE GENOMIC DNA]</scope>
    <source>
        <strain evidence="2 3">DSM 23126</strain>
    </source>
</reference>
<sequence>MRDKKQETLEHTFAQINTYDLIFLLPMAWLFSYLPVNGLWSIVVNVFIIIFVGIGLFYVTHTLVEVGNRRKRK</sequence>
<dbReference type="RefSeq" id="WP_091611548.1">
    <property type="nucleotide sequence ID" value="NZ_FNNC01000001.1"/>
</dbReference>
<dbReference type="AlphaFoldDB" id="A0A1H2RMT1"/>
<name>A0A1H2RMT1_9BACI</name>
<keyword evidence="3" id="KW-1185">Reference proteome</keyword>
<keyword evidence="1" id="KW-1133">Transmembrane helix</keyword>
<evidence type="ECO:0000256" key="1">
    <source>
        <dbReference type="SAM" id="Phobius"/>
    </source>
</evidence>
<accession>A0A1H2RMT1</accession>
<dbReference type="EMBL" id="FNNC01000001">
    <property type="protein sequence ID" value="SDW20772.1"/>
    <property type="molecule type" value="Genomic_DNA"/>
</dbReference>
<feature type="transmembrane region" description="Helical" evidence="1">
    <location>
        <begin position="38"/>
        <end position="64"/>
    </location>
</feature>
<keyword evidence="1" id="KW-0812">Transmembrane</keyword>
<organism evidence="2 3">
    <name type="scientific">Marinococcus luteus</name>
    <dbReference type="NCBI Taxonomy" id="1122204"/>
    <lineage>
        <taxon>Bacteria</taxon>
        <taxon>Bacillati</taxon>
        <taxon>Bacillota</taxon>
        <taxon>Bacilli</taxon>
        <taxon>Bacillales</taxon>
        <taxon>Bacillaceae</taxon>
        <taxon>Marinococcus</taxon>
    </lineage>
</organism>
<dbReference type="Pfam" id="PF19470">
    <property type="entry name" value="DUF6007"/>
    <property type="match status" value="1"/>
</dbReference>
<evidence type="ECO:0000313" key="2">
    <source>
        <dbReference type="EMBL" id="SDW20772.1"/>
    </source>
</evidence>
<feature type="transmembrane region" description="Helical" evidence="1">
    <location>
        <begin position="12"/>
        <end position="32"/>
    </location>
</feature>
<protein>
    <submittedName>
        <fullName evidence="2">Uncharacterized protein</fullName>
    </submittedName>
</protein>
<dbReference type="OrthoDB" id="2414491at2"/>
<proteinExistence type="predicted"/>
<keyword evidence="1" id="KW-0472">Membrane</keyword>